<keyword evidence="21" id="KW-1185">Reference proteome</keyword>
<keyword evidence="13 19" id="KW-0472">Membrane</keyword>
<accession>A0A398CE98</accession>
<comment type="catalytic activity">
    <reaction evidence="17 19">
        <text>alpha-ribazole + adenosylcob(III)inamide-GDP = adenosylcob(III)alamin + GMP + H(+)</text>
        <dbReference type="Rhea" id="RHEA:16049"/>
        <dbReference type="ChEBI" id="CHEBI:10329"/>
        <dbReference type="ChEBI" id="CHEBI:15378"/>
        <dbReference type="ChEBI" id="CHEBI:18408"/>
        <dbReference type="ChEBI" id="CHEBI:58115"/>
        <dbReference type="ChEBI" id="CHEBI:60487"/>
        <dbReference type="EC" id="2.7.8.26"/>
    </reaction>
</comment>
<keyword evidence="8 19" id="KW-0169">Cobalamin biosynthesis</keyword>
<keyword evidence="7 19" id="KW-1003">Cell membrane</keyword>
<sequence>MNSEERAQQALRHYLLALQFFTRIPVTGRLAAWVGFSPEMLRASSAHFPGVGWVVGACACTVYALLYLGLSAAPATPWVAAALSTAATVLLTGGFHEDGLADVADGLGGSQERERALDIMKDSRIGAFGAMALVLALLAKTGLLALLGQRGLSPALAALAGAHVVSRFFPLLLVRGLPYIGDSARSKAKPLADSITLVQLTVAMAWCVAPLIVIALGEGVLFVLLALLLSGACTALLTRWFLLRLQGFTGDCLGAVQQVAEIAFYLGAALALGPVGLRTGG</sequence>
<keyword evidence="9 19" id="KW-0808">Transferase</keyword>
<evidence type="ECO:0000256" key="12">
    <source>
        <dbReference type="ARBA" id="ARBA00022989"/>
    </source>
</evidence>
<dbReference type="UniPathway" id="UPA00148">
    <property type="reaction ID" value="UER00238"/>
</dbReference>
<comment type="similarity">
    <text evidence="4 19">Belongs to the CobS family.</text>
</comment>
<evidence type="ECO:0000256" key="17">
    <source>
        <dbReference type="ARBA" id="ARBA00048623"/>
    </source>
</evidence>
<dbReference type="AlphaFoldDB" id="A0A398CE98"/>
<evidence type="ECO:0000256" key="4">
    <source>
        <dbReference type="ARBA" id="ARBA00010561"/>
    </source>
</evidence>
<evidence type="ECO:0000256" key="15">
    <source>
        <dbReference type="ARBA" id="ARBA00032605"/>
    </source>
</evidence>
<evidence type="ECO:0000256" key="2">
    <source>
        <dbReference type="ARBA" id="ARBA00004651"/>
    </source>
</evidence>
<feature type="transmembrane region" description="Helical" evidence="19">
    <location>
        <begin position="154"/>
        <end position="174"/>
    </location>
</feature>
<dbReference type="RefSeq" id="WP_119109186.1">
    <property type="nucleotide sequence ID" value="NZ_QXJC01000003.1"/>
</dbReference>
<dbReference type="PANTHER" id="PTHR34148:SF1">
    <property type="entry name" value="ADENOSYLCOBINAMIDE-GDP RIBAZOLETRANSFERASE"/>
    <property type="match status" value="1"/>
</dbReference>
<dbReference type="OrthoDB" id="9794626at2"/>
<evidence type="ECO:0000256" key="5">
    <source>
        <dbReference type="ARBA" id="ARBA00013200"/>
    </source>
</evidence>
<feature type="transmembrane region" description="Helical" evidence="19">
    <location>
        <begin position="195"/>
        <end position="216"/>
    </location>
</feature>
<evidence type="ECO:0000256" key="19">
    <source>
        <dbReference type="HAMAP-Rule" id="MF_00719"/>
    </source>
</evidence>
<keyword evidence="11 19" id="KW-0460">Magnesium</keyword>
<comment type="function">
    <text evidence="14 19">Joins adenosylcobinamide-GDP and alpha-ribazole to generate adenosylcobalamin (Ado-cobalamin). Also synthesizes adenosylcobalamin 5'-phosphate from adenosylcobinamide-GDP and alpha-ribazole 5'-phosphate.</text>
</comment>
<dbReference type="GO" id="GO:0009236">
    <property type="term" value="P:cobalamin biosynthetic process"/>
    <property type="evidence" value="ECO:0007669"/>
    <property type="project" value="UniProtKB-UniRule"/>
</dbReference>
<protein>
    <recommendedName>
        <fullName evidence="6 19">Adenosylcobinamide-GDP ribazoletransferase</fullName>
        <ecNumber evidence="5 19">2.7.8.26</ecNumber>
    </recommendedName>
    <alternativeName>
        <fullName evidence="16 19">Cobalamin synthase</fullName>
    </alternativeName>
    <alternativeName>
        <fullName evidence="15 19">Cobalamin-5'-phosphate synthase</fullName>
    </alternativeName>
</protein>
<feature type="transmembrane region" description="Helical" evidence="19">
    <location>
        <begin position="14"/>
        <end position="36"/>
    </location>
</feature>
<evidence type="ECO:0000256" key="8">
    <source>
        <dbReference type="ARBA" id="ARBA00022573"/>
    </source>
</evidence>
<keyword evidence="10 19" id="KW-0812">Transmembrane</keyword>
<reference evidence="20 21" key="1">
    <citation type="submission" date="2018-09" db="EMBL/GenBank/DDBJ databases">
        <title>Draft genome of Simplicispira sp. NY-02.</title>
        <authorList>
            <person name="Im W.T."/>
        </authorList>
    </citation>
    <scope>NUCLEOTIDE SEQUENCE [LARGE SCALE GENOMIC DNA]</scope>
    <source>
        <strain evidence="20 21">NY-02</strain>
    </source>
</reference>
<feature type="transmembrane region" description="Helical" evidence="19">
    <location>
        <begin position="48"/>
        <end position="68"/>
    </location>
</feature>
<comment type="catalytic activity">
    <reaction evidence="18 19">
        <text>alpha-ribazole 5'-phosphate + adenosylcob(III)inamide-GDP = adenosylcob(III)alamin 5'-phosphate + GMP + H(+)</text>
        <dbReference type="Rhea" id="RHEA:23560"/>
        <dbReference type="ChEBI" id="CHEBI:15378"/>
        <dbReference type="ChEBI" id="CHEBI:57918"/>
        <dbReference type="ChEBI" id="CHEBI:58115"/>
        <dbReference type="ChEBI" id="CHEBI:60487"/>
        <dbReference type="ChEBI" id="CHEBI:60493"/>
        <dbReference type="EC" id="2.7.8.26"/>
    </reaction>
</comment>
<organism evidence="20 21">
    <name type="scientific">Simplicispira hankyongi</name>
    <dbReference type="NCBI Taxonomy" id="2315688"/>
    <lineage>
        <taxon>Bacteria</taxon>
        <taxon>Pseudomonadati</taxon>
        <taxon>Pseudomonadota</taxon>
        <taxon>Betaproteobacteria</taxon>
        <taxon>Burkholderiales</taxon>
        <taxon>Comamonadaceae</taxon>
        <taxon>Simplicispira</taxon>
    </lineage>
</organism>
<feature type="transmembrane region" description="Helical" evidence="19">
    <location>
        <begin position="222"/>
        <end position="242"/>
    </location>
</feature>
<evidence type="ECO:0000256" key="7">
    <source>
        <dbReference type="ARBA" id="ARBA00022475"/>
    </source>
</evidence>
<dbReference type="InterPro" id="IPR003805">
    <property type="entry name" value="CobS"/>
</dbReference>
<evidence type="ECO:0000256" key="9">
    <source>
        <dbReference type="ARBA" id="ARBA00022679"/>
    </source>
</evidence>
<evidence type="ECO:0000256" key="3">
    <source>
        <dbReference type="ARBA" id="ARBA00004663"/>
    </source>
</evidence>
<comment type="pathway">
    <text evidence="3 19">Cofactor biosynthesis; adenosylcobalamin biosynthesis; adenosylcobalamin from cob(II)yrinate a,c-diamide: step 7/7.</text>
</comment>
<evidence type="ECO:0000256" key="14">
    <source>
        <dbReference type="ARBA" id="ARBA00025228"/>
    </source>
</evidence>
<dbReference type="GO" id="GO:0008818">
    <property type="term" value="F:cobalamin 5'-phosphate synthase activity"/>
    <property type="evidence" value="ECO:0007669"/>
    <property type="project" value="UniProtKB-UniRule"/>
</dbReference>
<evidence type="ECO:0000256" key="18">
    <source>
        <dbReference type="ARBA" id="ARBA00049504"/>
    </source>
</evidence>
<evidence type="ECO:0000256" key="13">
    <source>
        <dbReference type="ARBA" id="ARBA00023136"/>
    </source>
</evidence>
<dbReference type="EMBL" id="QXJC01000003">
    <property type="protein sequence ID" value="RID98520.1"/>
    <property type="molecule type" value="Genomic_DNA"/>
</dbReference>
<dbReference type="Proteomes" id="UP000266302">
    <property type="component" value="Unassembled WGS sequence"/>
</dbReference>
<comment type="subcellular location">
    <subcellularLocation>
        <location evidence="2 19">Cell membrane</location>
        <topology evidence="2 19">Multi-pass membrane protein</topology>
    </subcellularLocation>
</comment>
<name>A0A398CE98_9BURK</name>
<dbReference type="PANTHER" id="PTHR34148">
    <property type="entry name" value="ADENOSYLCOBINAMIDE-GDP RIBAZOLETRANSFERASE"/>
    <property type="match status" value="1"/>
</dbReference>
<evidence type="ECO:0000256" key="1">
    <source>
        <dbReference type="ARBA" id="ARBA00001946"/>
    </source>
</evidence>
<gene>
    <name evidence="19" type="primary">cobS</name>
    <name evidence="20" type="ORF">D3F03_09855</name>
</gene>
<evidence type="ECO:0000313" key="21">
    <source>
        <dbReference type="Proteomes" id="UP000266302"/>
    </source>
</evidence>
<keyword evidence="12 19" id="KW-1133">Transmembrane helix</keyword>
<evidence type="ECO:0000256" key="6">
    <source>
        <dbReference type="ARBA" id="ARBA00015850"/>
    </source>
</evidence>
<feature type="transmembrane region" description="Helical" evidence="19">
    <location>
        <begin position="125"/>
        <end position="148"/>
    </location>
</feature>
<dbReference type="GO" id="GO:0005886">
    <property type="term" value="C:plasma membrane"/>
    <property type="evidence" value="ECO:0007669"/>
    <property type="project" value="UniProtKB-SubCell"/>
</dbReference>
<dbReference type="HAMAP" id="MF_00719">
    <property type="entry name" value="CobS"/>
    <property type="match status" value="1"/>
</dbReference>
<dbReference type="Pfam" id="PF02654">
    <property type="entry name" value="CobS"/>
    <property type="match status" value="1"/>
</dbReference>
<evidence type="ECO:0000313" key="20">
    <source>
        <dbReference type="EMBL" id="RID98520.1"/>
    </source>
</evidence>
<comment type="caution">
    <text evidence="20">The sequence shown here is derived from an EMBL/GenBank/DDBJ whole genome shotgun (WGS) entry which is preliminary data.</text>
</comment>
<comment type="cofactor">
    <cofactor evidence="1 19">
        <name>Mg(2+)</name>
        <dbReference type="ChEBI" id="CHEBI:18420"/>
    </cofactor>
</comment>
<evidence type="ECO:0000256" key="10">
    <source>
        <dbReference type="ARBA" id="ARBA00022692"/>
    </source>
</evidence>
<evidence type="ECO:0000256" key="16">
    <source>
        <dbReference type="ARBA" id="ARBA00032853"/>
    </source>
</evidence>
<evidence type="ECO:0000256" key="11">
    <source>
        <dbReference type="ARBA" id="ARBA00022842"/>
    </source>
</evidence>
<dbReference type="EC" id="2.7.8.26" evidence="5 19"/>
<dbReference type="GO" id="GO:0051073">
    <property type="term" value="F:adenosylcobinamide-GDP ribazoletransferase activity"/>
    <property type="evidence" value="ECO:0007669"/>
    <property type="project" value="UniProtKB-UniRule"/>
</dbReference>
<proteinExistence type="inferred from homology"/>